<evidence type="ECO:0000256" key="1">
    <source>
        <dbReference type="SAM" id="MobiDB-lite"/>
    </source>
</evidence>
<sequence length="106" mass="11416">NKYIMLMVEIDSNAVLVEPMSSRSEKEMQRAYLSSSPAALPRETCQLVLVPPYCHVATSPRPRSRTSSHTSSPSSLVSTPTFLSIFGTSCSLGPRSNSTSSPINPA</sequence>
<evidence type="ECO:0000313" key="2">
    <source>
        <dbReference type="EMBL" id="EJK56314.1"/>
    </source>
</evidence>
<dbReference type="AlphaFoldDB" id="K0RV47"/>
<evidence type="ECO:0000313" key="3">
    <source>
        <dbReference type="Proteomes" id="UP000266841"/>
    </source>
</evidence>
<protein>
    <submittedName>
        <fullName evidence="2">Uncharacterized protein</fullName>
    </submittedName>
</protein>
<gene>
    <name evidence="2" type="ORF">THAOC_23834</name>
</gene>
<dbReference type="Proteomes" id="UP000266841">
    <property type="component" value="Unassembled WGS sequence"/>
</dbReference>
<reference evidence="2 3" key="1">
    <citation type="journal article" date="2012" name="Genome Biol.">
        <title>Genome and low-iron response of an oceanic diatom adapted to chronic iron limitation.</title>
        <authorList>
            <person name="Lommer M."/>
            <person name="Specht M."/>
            <person name="Roy A.S."/>
            <person name="Kraemer L."/>
            <person name="Andreson R."/>
            <person name="Gutowska M.A."/>
            <person name="Wolf J."/>
            <person name="Bergner S.V."/>
            <person name="Schilhabel M.B."/>
            <person name="Klostermeier U.C."/>
            <person name="Beiko R.G."/>
            <person name="Rosenstiel P."/>
            <person name="Hippler M."/>
            <person name="Laroche J."/>
        </authorList>
    </citation>
    <scope>NUCLEOTIDE SEQUENCE [LARGE SCALE GENOMIC DNA]</scope>
    <source>
        <strain evidence="2 3">CCMP1005</strain>
    </source>
</reference>
<keyword evidence="3" id="KW-1185">Reference proteome</keyword>
<comment type="caution">
    <text evidence="2">The sequence shown here is derived from an EMBL/GenBank/DDBJ whole genome shotgun (WGS) entry which is preliminary data.</text>
</comment>
<feature type="region of interest" description="Disordered" evidence="1">
    <location>
        <begin position="57"/>
        <end position="79"/>
    </location>
</feature>
<proteinExistence type="predicted"/>
<organism evidence="2 3">
    <name type="scientific">Thalassiosira oceanica</name>
    <name type="common">Marine diatom</name>
    <dbReference type="NCBI Taxonomy" id="159749"/>
    <lineage>
        <taxon>Eukaryota</taxon>
        <taxon>Sar</taxon>
        <taxon>Stramenopiles</taxon>
        <taxon>Ochrophyta</taxon>
        <taxon>Bacillariophyta</taxon>
        <taxon>Coscinodiscophyceae</taxon>
        <taxon>Thalassiosirophycidae</taxon>
        <taxon>Thalassiosirales</taxon>
        <taxon>Thalassiosiraceae</taxon>
        <taxon>Thalassiosira</taxon>
    </lineage>
</organism>
<name>K0RV47_THAOC</name>
<accession>K0RV47</accession>
<dbReference type="EMBL" id="AGNL01031871">
    <property type="protein sequence ID" value="EJK56314.1"/>
    <property type="molecule type" value="Genomic_DNA"/>
</dbReference>
<feature type="compositionally biased region" description="Low complexity" evidence="1">
    <location>
        <begin position="58"/>
        <end position="79"/>
    </location>
</feature>
<feature type="non-terminal residue" evidence="2">
    <location>
        <position position="1"/>
    </location>
</feature>